<evidence type="ECO:0000256" key="2">
    <source>
        <dbReference type="ARBA" id="ARBA00022741"/>
    </source>
</evidence>
<evidence type="ECO:0000256" key="7">
    <source>
        <dbReference type="ARBA" id="ARBA00037836"/>
    </source>
</evidence>
<dbReference type="InterPro" id="IPR027417">
    <property type="entry name" value="P-loop_NTPase"/>
</dbReference>
<evidence type="ECO:0000313" key="14">
    <source>
        <dbReference type="Proteomes" id="UP001249851"/>
    </source>
</evidence>
<dbReference type="FunFam" id="3.40.50.300:FF:000067">
    <property type="entry name" value="ras-related protein RABA1f"/>
    <property type="match status" value="1"/>
</dbReference>
<reference evidence="13" key="1">
    <citation type="journal article" date="2023" name="G3 (Bethesda)">
        <title>Whole genome assembly and annotation of the endangered Caribbean coral Acropora cervicornis.</title>
        <authorList>
            <person name="Selwyn J.D."/>
            <person name="Vollmer S.V."/>
        </authorList>
    </citation>
    <scope>NUCLEOTIDE SEQUENCE</scope>
    <source>
        <strain evidence="13">K2</strain>
    </source>
</reference>
<comment type="caution">
    <text evidence="13">The sequence shown here is derived from an EMBL/GenBank/DDBJ whole genome shotgun (WGS) entry which is preliminary data.</text>
</comment>
<dbReference type="Proteomes" id="UP001249851">
    <property type="component" value="Unassembled WGS sequence"/>
</dbReference>
<dbReference type="GO" id="GO:0003924">
    <property type="term" value="F:GTPase activity"/>
    <property type="evidence" value="ECO:0007669"/>
    <property type="project" value="InterPro"/>
</dbReference>
<dbReference type="PANTHER" id="PTHR47979">
    <property type="entry name" value="DRAB11-RELATED"/>
    <property type="match status" value="1"/>
</dbReference>
<feature type="region of interest" description="Disordered" evidence="12">
    <location>
        <begin position="199"/>
        <end position="240"/>
    </location>
</feature>
<dbReference type="SMART" id="SM00175">
    <property type="entry name" value="RAB"/>
    <property type="match status" value="1"/>
</dbReference>
<dbReference type="InterPro" id="IPR001806">
    <property type="entry name" value="Small_GTPase"/>
</dbReference>
<accession>A0AAD9VFQ3</accession>
<evidence type="ECO:0000256" key="6">
    <source>
        <dbReference type="ARBA" id="ARBA00023289"/>
    </source>
</evidence>
<dbReference type="GO" id="GO:0031260">
    <property type="term" value="C:pseudopodium membrane"/>
    <property type="evidence" value="ECO:0007669"/>
    <property type="project" value="UniProtKB-SubCell"/>
</dbReference>
<evidence type="ECO:0000256" key="3">
    <source>
        <dbReference type="ARBA" id="ARBA00023134"/>
    </source>
</evidence>
<keyword evidence="2" id="KW-0547">Nucleotide-binding</keyword>
<dbReference type="SUPFAM" id="SSF52540">
    <property type="entry name" value="P-loop containing nucleoside triphosphate hydrolases"/>
    <property type="match status" value="1"/>
</dbReference>
<dbReference type="AlphaFoldDB" id="A0AAD9VFQ3"/>
<evidence type="ECO:0000256" key="1">
    <source>
        <dbReference type="ARBA" id="ARBA00006270"/>
    </source>
</evidence>
<dbReference type="SMART" id="SM00173">
    <property type="entry name" value="RAS"/>
    <property type="match status" value="1"/>
</dbReference>
<keyword evidence="5" id="KW-0449">Lipoprotein</keyword>
<dbReference type="PROSITE" id="PS51419">
    <property type="entry name" value="RAB"/>
    <property type="match status" value="1"/>
</dbReference>
<dbReference type="PRINTS" id="PR00449">
    <property type="entry name" value="RASTRNSFRMNG"/>
</dbReference>
<keyword evidence="3" id="KW-0342">GTP-binding</keyword>
<proteinExistence type="inferred from homology"/>
<dbReference type="SMART" id="SM00176">
    <property type="entry name" value="RAN"/>
    <property type="match status" value="1"/>
</dbReference>
<dbReference type="Pfam" id="PF00071">
    <property type="entry name" value="Ras"/>
    <property type="match status" value="1"/>
</dbReference>
<evidence type="ECO:0000256" key="12">
    <source>
        <dbReference type="SAM" id="MobiDB-lite"/>
    </source>
</evidence>
<organism evidence="13 14">
    <name type="scientific">Acropora cervicornis</name>
    <name type="common">Staghorn coral</name>
    <dbReference type="NCBI Taxonomy" id="6130"/>
    <lineage>
        <taxon>Eukaryota</taxon>
        <taxon>Metazoa</taxon>
        <taxon>Cnidaria</taxon>
        <taxon>Anthozoa</taxon>
        <taxon>Hexacorallia</taxon>
        <taxon>Scleractinia</taxon>
        <taxon>Astrocoeniina</taxon>
        <taxon>Acroporidae</taxon>
        <taxon>Acropora</taxon>
    </lineage>
</organism>
<gene>
    <name evidence="13" type="ORF">P5673_002521</name>
</gene>
<dbReference type="GO" id="GO:0005525">
    <property type="term" value="F:GTP binding"/>
    <property type="evidence" value="ECO:0007669"/>
    <property type="project" value="UniProtKB-KW"/>
</dbReference>
<evidence type="ECO:0000256" key="5">
    <source>
        <dbReference type="ARBA" id="ARBA00023288"/>
    </source>
</evidence>
<dbReference type="CDD" id="cd01868">
    <property type="entry name" value="Rab11_like"/>
    <property type="match status" value="1"/>
</dbReference>
<keyword evidence="6" id="KW-0636">Prenylation</keyword>
<dbReference type="EMBL" id="JARQWQ010000004">
    <property type="protein sequence ID" value="KAK2572297.1"/>
    <property type="molecule type" value="Genomic_DNA"/>
</dbReference>
<dbReference type="PROSITE" id="PS51420">
    <property type="entry name" value="RHO"/>
    <property type="match status" value="1"/>
</dbReference>
<keyword evidence="14" id="KW-1185">Reference proteome</keyword>
<dbReference type="NCBIfam" id="TIGR00231">
    <property type="entry name" value="small_GTP"/>
    <property type="match status" value="1"/>
</dbReference>
<evidence type="ECO:0000256" key="11">
    <source>
        <dbReference type="ARBA" id="ARBA00064728"/>
    </source>
</evidence>
<comment type="subunit">
    <text evidence="11">Interacts (GTP-bound form) with RAB11FIP1, RAB11FIP2, RAB11FIP3 and RAB11FIP4. Interacts (via the hypervariable C-terminal region) with ITGB1 (via the cytoplasmic region); the interaction is GTP-dependent. Interacts with ITGAV. Associates with the integrin alpha-V/beta-1 heterodimer. Interacts with VPS33B.</text>
</comment>
<comment type="similarity">
    <text evidence="1">Belongs to the small GTPase superfamily. Rab family.</text>
</comment>
<evidence type="ECO:0000256" key="8">
    <source>
        <dbReference type="ARBA" id="ARBA00037868"/>
    </source>
</evidence>
<dbReference type="Gene3D" id="3.40.50.300">
    <property type="entry name" value="P-loop containing nucleotide triphosphate hydrolases"/>
    <property type="match status" value="1"/>
</dbReference>
<dbReference type="SMART" id="SM00174">
    <property type="entry name" value="RHO"/>
    <property type="match status" value="1"/>
</dbReference>
<reference evidence="13" key="2">
    <citation type="journal article" date="2023" name="Science">
        <title>Genomic signatures of disease resistance in endangered staghorn corals.</title>
        <authorList>
            <person name="Vollmer S.V."/>
            <person name="Selwyn J.D."/>
            <person name="Despard B.A."/>
            <person name="Roesel C.L."/>
        </authorList>
    </citation>
    <scope>NUCLEOTIDE SEQUENCE</scope>
    <source>
        <strain evidence="13">K2</strain>
    </source>
</reference>
<name>A0AAD9VFQ3_ACRCE</name>
<comment type="subcellular location">
    <subcellularLocation>
        <location evidence="7">Cell projection</location>
        <location evidence="7">Pseudopodium membrane</location>
    </subcellularLocation>
    <subcellularLocation>
        <location evidence="8">Endomembrane system</location>
        <topology evidence="8">Lipid-anchor</topology>
    </subcellularLocation>
</comment>
<dbReference type="InterPro" id="IPR050209">
    <property type="entry name" value="Rab_GTPases_membrane_traffic"/>
</dbReference>
<keyword evidence="4" id="KW-0472">Membrane</keyword>
<evidence type="ECO:0000313" key="13">
    <source>
        <dbReference type="EMBL" id="KAK2572297.1"/>
    </source>
</evidence>
<sequence length="240" mass="26752">MHRQMSAEDAYDYLFKIVLIGDSGVGKSNLLSRYSKNEFHLGSKATIGVELAHKMVEFGGKNIRAQIWDTAGQERYRAITSAYYRGAMGAILVYDIAKMTSFQNLEKWLTELKQHTDANTAVIIVGNKSDLMHLRVVETKQGHDFATDYGLLFIETSALDCTNVSKAFEDLVIEIYKGVKERERVKRNSRTVLPLLQTAETNEHGSSRNGTQNGSVKLAADSTVQNKGKHSKNKLPCCSS</sequence>
<dbReference type="PROSITE" id="PS51421">
    <property type="entry name" value="RAS"/>
    <property type="match status" value="1"/>
</dbReference>
<protein>
    <recommendedName>
        <fullName evidence="9">Ras-related protein Rab-25</fullName>
    </recommendedName>
</protein>
<comment type="function">
    <text evidence="10">The small GTPases Rab are key regulators of intracellular membrane trafficking, from the formation of transport vesicles to their fusion with membranes. Rabs cycle between an inactive GDP-bound form and an active GTP-bound form that is able to recruit to membranes different set of downstream effectors directly responsible for vesicle formation, movement, tethering and fusion. RAB25 regulates epithelial cell differentiation, proliferation and survival, thereby playing key roles in tumorigenesis. Promotes invasive migration of cells in which it functions to localize and maintain integrin alpha-V/beta-1 at the tips of extending pseudopodia. Involved in the regulation of epithelial morphogenesis through the control of CLDN4 expression and localization at tight junctions. May selectively regulate the apical recycling pathway. Together with MYO5B regulates transcytosis.</text>
</comment>
<evidence type="ECO:0000256" key="10">
    <source>
        <dbReference type="ARBA" id="ARBA00055320"/>
    </source>
</evidence>
<evidence type="ECO:0000256" key="4">
    <source>
        <dbReference type="ARBA" id="ARBA00023136"/>
    </source>
</evidence>
<dbReference type="GO" id="GO:0012505">
    <property type="term" value="C:endomembrane system"/>
    <property type="evidence" value="ECO:0007669"/>
    <property type="project" value="UniProtKB-SubCell"/>
</dbReference>
<dbReference type="InterPro" id="IPR005225">
    <property type="entry name" value="Small_GTP-bd"/>
</dbReference>
<evidence type="ECO:0000256" key="9">
    <source>
        <dbReference type="ARBA" id="ARBA00039508"/>
    </source>
</evidence>